<dbReference type="Pfam" id="PF00271">
    <property type="entry name" value="Helicase_C"/>
    <property type="match status" value="1"/>
</dbReference>
<dbReference type="SUPFAM" id="SSF52540">
    <property type="entry name" value="P-loop containing nucleoside triphosphate hydrolases"/>
    <property type="match status" value="1"/>
</dbReference>
<dbReference type="AlphaFoldDB" id="A0A6M2ED48"/>
<dbReference type="InterPro" id="IPR014014">
    <property type="entry name" value="RNA_helicase_DEAD_Q_motif"/>
</dbReference>
<dbReference type="InterPro" id="IPR000629">
    <property type="entry name" value="RNA-helicase_DEAD-box_CS"/>
</dbReference>
<feature type="short sequence motif" description="Q motif" evidence="7">
    <location>
        <begin position="195"/>
        <end position="223"/>
    </location>
</feature>
<evidence type="ECO:0000256" key="4">
    <source>
        <dbReference type="ARBA" id="ARBA00022806"/>
    </source>
</evidence>
<dbReference type="GO" id="GO:0003723">
    <property type="term" value="F:RNA binding"/>
    <property type="evidence" value="ECO:0007669"/>
    <property type="project" value="UniProtKB-KW"/>
</dbReference>
<feature type="compositionally biased region" description="Gly residues" evidence="9">
    <location>
        <begin position="111"/>
        <end position="133"/>
    </location>
</feature>
<dbReference type="EMBL" id="GILB01001493">
    <property type="protein sequence ID" value="NUU81826.1"/>
    <property type="molecule type" value="Transcribed_RNA"/>
</dbReference>
<organism evidence="13">
    <name type="scientific">Populus davidiana</name>
    <dbReference type="NCBI Taxonomy" id="266767"/>
    <lineage>
        <taxon>Eukaryota</taxon>
        <taxon>Viridiplantae</taxon>
        <taxon>Streptophyta</taxon>
        <taxon>Embryophyta</taxon>
        <taxon>Tracheophyta</taxon>
        <taxon>Spermatophyta</taxon>
        <taxon>Magnoliopsida</taxon>
        <taxon>eudicotyledons</taxon>
        <taxon>Gunneridae</taxon>
        <taxon>Pentapetalae</taxon>
        <taxon>rosids</taxon>
        <taxon>fabids</taxon>
        <taxon>Malpighiales</taxon>
        <taxon>Salicaceae</taxon>
        <taxon>Saliceae</taxon>
        <taxon>Populus</taxon>
    </lineage>
</organism>
<comment type="similarity">
    <text evidence="8">Belongs to the DEAD box helicase family.</text>
</comment>
<feature type="domain" description="Helicase C-terminal" evidence="11">
    <location>
        <begin position="429"/>
        <end position="574"/>
    </location>
</feature>
<evidence type="ECO:0000259" key="12">
    <source>
        <dbReference type="PROSITE" id="PS51195"/>
    </source>
</evidence>
<dbReference type="CDD" id="cd18787">
    <property type="entry name" value="SF2_C_DEAD"/>
    <property type="match status" value="1"/>
</dbReference>
<feature type="compositionally biased region" description="Gly residues" evidence="9">
    <location>
        <begin position="77"/>
        <end position="96"/>
    </location>
</feature>
<dbReference type="Pfam" id="PF00270">
    <property type="entry name" value="DEAD"/>
    <property type="match status" value="1"/>
</dbReference>
<dbReference type="InterPro" id="IPR027417">
    <property type="entry name" value="P-loop_NTPase"/>
</dbReference>
<sequence>MNPYDNRYSDPDSYRHRHHRSDLMGHKTPVVPTMMGPVPRGGGAGVPPPPSFAGRGGPRPVGGGYPVFERPASGFSVGRGGGVGGGGGRGFSGGRGSNFHGGDRRNDAGRGRGWNSGSGRGGGGGRGGRFGGGDPRRELDNIALPKQDFGDLVPFEKNLYFENPSIRAMSEHEVVTFRSRREITVEGHDVPRPIRNFHEANFPDYCLQVIAKLGFVEPTPIQAQGWPMALKGRDLIGIAETGSGKTLAYLLPAFVHVAAQPRLVQGDGPIVLVLAPTRELAVQIQEEALKFGSKANIRSTCIYGGAPKGPQIRDLQRGVEIVIATPGRLIDMLEAQHTNLRRVTYLVLDEADRMLDMGFEPQIRKIISQIRPDRQTLYWSATWPREVEILARQFLHNPYKVIIGSADLKANQSINQVVEVVMDMEKYNRLIKLLKEVMDGSRILIFMETKKGCDQVTRQLRMDGWPALSIHGDKNQAERDWVLAEFKSGRSAIMTATDVAARGLDVKDIKCVINYDFPSSLEDYVHRIGRTGRAGARGTAFTFFTDSNAKFARGLIRILQESGQIVPPSLSALARSSGSFGGSAGNFRSRGRGGSFGNRGSISGSNTVPLGARRPW</sequence>
<protein>
    <recommendedName>
        <fullName evidence="1">RNA helicase</fullName>
        <ecNumber evidence="1">3.6.4.13</ecNumber>
    </recommendedName>
</protein>
<dbReference type="PROSITE" id="PS51192">
    <property type="entry name" value="HELICASE_ATP_BIND_1"/>
    <property type="match status" value="1"/>
</dbReference>
<proteinExistence type="inferred from homology"/>
<keyword evidence="6" id="KW-0694">RNA-binding</keyword>
<evidence type="ECO:0000256" key="9">
    <source>
        <dbReference type="SAM" id="MobiDB-lite"/>
    </source>
</evidence>
<feature type="region of interest" description="Disordered" evidence="9">
    <location>
        <begin position="1"/>
        <end position="140"/>
    </location>
</feature>
<dbReference type="FunFam" id="3.40.50.300:FF:000079">
    <property type="entry name" value="probable ATP-dependent RNA helicase DDX17"/>
    <property type="match status" value="1"/>
</dbReference>
<keyword evidence="5 8" id="KW-0067">ATP-binding</keyword>
<dbReference type="EC" id="3.6.4.13" evidence="1"/>
<feature type="compositionally biased region" description="Gly residues" evidence="9">
    <location>
        <begin position="54"/>
        <end position="65"/>
    </location>
</feature>
<feature type="domain" description="Helicase ATP-binding" evidence="10">
    <location>
        <begin position="226"/>
        <end position="401"/>
    </location>
</feature>
<dbReference type="SMART" id="SM00487">
    <property type="entry name" value="DEXDc"/>
    <property type="match status" value="1"/>
</dbReference>
<evidence type="ECO:0000256" key="6">
    <source>
        <dbReference type="ARBA" id="ARBA00022884"/>
    </source>
</evidence>
<dbReference type="PROSITE" id="PS51195">
    <property type="entry name" value="Q_MOTIF"/>
    <property type="match status" value="1"/>
</dbReference>
<dbReference type="InterPro" id="IPR011545">
    <property type="entry name" value="DEAD/DEAH_box_helicase_dom"/>
</dbReference>
<keyword evidence="3 8" id="KW-0378">Hydrolase</keyword>
<dbReference type="PROSITE" id="PS51194">
    <property type="entry name" value="HELICASE_CTER"/>
    <property type="match status" value="1"/>
</dbReference>
<dbReference type="InterPro" id="IPR001650">
    <property type="entry name" value="Helicase_C-like"/>
</dbReference>
<keyword evidence="2 8" id="KW-0547">Nucleotide-binding</keyword>
<accession>A0A6M2ED48</accession>
<dbReference type="GO" id="GO:0003724">
    <property type="term" value="F:RNA helicase activity"/>
    <property type="evidence" value="ECO:0007669"/>
    <property type="project" value="UniProtKB-EC"/>
</dbReference>
<feature type="compositionally biased region" description="Low complexity" evidence="9">
    <location>
        <begin position="28"/>
        <end position="38"/>
    </location>
</feature>
<dbReference type="PROSITE" id="PS00039">
    <property type="entry name" value="DEAD_ATP_HELICASE"/>
    <property type="match status" value="1"/>
</dbReference>
<evidence type="ECO:0000256" key="8">
    <source>
        <dbReference type="RuleBase" id="RU000492"/>
    </source>
</evidence>
<evidence type="ECO:0000259" key="11">
    <source>
        <dbReference type="PROSITE" id="PS51194"/>
    </source>
</evidence>
<evidence type="ECO:0000259" key="10">
    <source>
        <dbReference type="PROSITE" id="PS51192"/>
    </source>
</evidence>
<evidence type="ECO:0000256" key="1">
    <source>
        <dbReference type="ARBA" id="ARBA00012552"/>
    </source>
</evidence>
<reference evidence="13" key="1">
    <citation type="submission" date="2020-03" db="EMBL/GenBank/DDBJ databases">
        <authorList>
            <person name="Zhang R."/>
        </authorList>
    </citation>
    <scope>NUCLEOTIDE SEQUENCE</scope>
</reference>
<dbReference type="SMART" id="SM00490">
    <property type="entry name" value="HELICc"/>
    <property type="match status" value="1"/>
</dbReference>
<name>A0A6M2ED48_9ROSI</name>
<feature type="compositionally biased region" description="Basic and acidic residues" evidence="9">
    <location>
        <begin position="101"/>
        <end position="110"/>
    </location>
</feature>
<dbReference type="PANTHER" id="PTHR47958">
    <property type="entry name" value="ATP-DEPENDENT RNA HELICASE DBP3"/>
    <property type="match status" value="1"/>
</dbReference>
<dbReference type="CDD" id="cd17966">
    <property type="entry name" value="DEADc_DDX5_DDX17"/>
    <property type="match status" value="1"/>
</dbReference>
<evidence type="ECO:0000256" key="2">
    <source>
        <dbReference type="ARBA" id="ARBA00022741"/>
    </source>
</evidence>
<feature type="region of interest" description="Disordered" evidence="9">
    <location>
        <begin position="584"/>
        <end position="616"/>
    </location>
</feature>
<dbReference type="InterPro" id="IPR014001">
    <property type="entry name" value="Helicase_ATP-bd"/>
</dbReference>
<feature type="domain" description="DEAD-box RNA helicase Q" evidence="12">
    <location>
        <begin position="195"/>
        <end position="223"/>
    </location>
</feature>
<dbReference type="Gene3D" id="3.40.50.300">
    <property type="entry name" value="P-loop containing nucleotide triphosphate hydrolases"/>
    <property type="match status" value="2"/>
</dbReference>
<evidence type="ECO:0000313" key="13">
    <source>
        <dbReference type="EMBL" id="NUU81826.1"/>
    </source>
</evidence>
<evidence type="ECO:0000256" key="7">
    <source>
        <dbReference type="PROSITE-ProRule" id="PRU00552"/>
    </source>
</evidence>
<dbReference type="FunFam" id="3.40.50.300:FF:000008">
    <property type="entry name" value="ATP-dependent RNA helicase RhlB"/>
    <property type="match status" value="1"/>
</dbReference>
<dbReference type="GO" id="GO:0016787">
    <property type="term" value="F:hydrolase activity"/>
    <property type="evidence" value="ECO:0007669"/>
    <property type="project" value="UniProtKB-KW"/>
</dbReference>
<dbReference type="GO" id="GO:0005524">
    <property type="term" value="F:ATP binding"/>
    <property type="evidence" value="ECO:0007669"/>
    <property type="project" value="UniProtKB-KW"/>
</dbReference>
<keyword evidence="4 8" id="KW-0347">Helicase</keyword>
<evidence type="ECO:0000256" key="3">
    <source>
        <dbReference type="ARBA" id="ARBA00022801"/>
    </source>
</evidence>
<evidence type="ECO:0000256" key="5">
    <source>
        <dbReference type="ARBA" id="ARBA00022840"/>
    </source>
</evidence>